<comment type="caution">
    <text evidence="10">The sequence shown here is derived from an EMBL/GenBank/DDBJ whole genome shotgun (WGS) entry which is preliminary data.</text>
</comment>
<reference evidence="10 11" key="1">
    <citation type="submission" date="2013-10" db="EMBL/GenBank/DDBJ databases">
        <title>The Genome Sequence of Helicobacter canis NCTC 12740.</title>
        <authorList>
            <consortium name="The Broad Institute Genomics Platform"/>
            <person name="Earl A."/>
            <person name="Fox J.G."/>
            <person name="Shen Z."/>
            <person name="Young S.K."/>
            <person name="Zeng Q."/>
            <person name="Gargeya S."/>
            <person name="Fitzgerald M."/>
            <person name="Abouelleil A."/>
            <person name="Alvarado L."/>
            <person name="Chapman S.B."/>
            <person name="Gainer-Dewar J."/>
            <person name="Goldberg J."/>
            <person name="Griggs A."/>
            <person name="Gujja S."/>
            <person name="Hansen M."/>
            <person name="Howarth C."/>
            <person name="Imamovic A."/>
            <person name="Ireland A."/>
            <person name="Larimer J."/>
            <person name="McCowan C."/>
            <person name="Murphy C."/>
            <person name="Pearson M."/>
            <person name="Poon T.W."/>
            <person name="Priest M."/>
            <person name="Roberts A."/>
            <person name="Saif S."/>
            <person name="Shea T."/>
            <person name="Sykes S."/>
            <person name="Wortman J."/>
            <person name="Nusbaum C."/>
            <person name="Birren B."/>
        </authorList>
    </citation>
    <scope>NUCLEOTIDE SEQUENCE [LARGE SCALE GENOMIC DNA]</scope>
    <source>
        <strain evidence="10 11">NCTC 12740</strain>
    </source>
</reference>
<dbReference type="HOGENOM" id="CLU_027686_1_1_7"/>
<dbReference type="Gene3D" id="3.90.1150.10">
    <property type="entry name" value="Aspartate Aminotransferase, domain 1"/>
    <property type="match status" value="1"/>
</dbReference>
<evidence type="ECO:0000256" key="1">
    <source>
        <dbReference type="ARBA" id="ARBA00001933"/>
    </source>
</evidence>
<feature type="domain" description="Aminotransferase class V" evidence="9">
    <location>
        <begin position="21"/>
        <end position="285"/>
    </location>
</feature>
<gene>
    <name evidence="10" type="ORF">HMPREF2087_00507</name>
</gene>
<dbReference type="PATRIC" id="fig|1357399.3.peg.531"/>
<dbReference type="InterPro" id="IPR020578">
    <property type="entry name" value="Aminotrans_V_PyrdxlP_BS"/>
</dbReference>
<sequence length="396" mass="42984">MLLFTPGPTPTPESIRQAMATPTLHHRTKEFESIFAKARLGLQTMLNMEEVLMLASSGTGAMEASVLQFCHSKLLSISCGKFGQRWGKIALANNLPHTELVKEWDTPISAQEVLEALQSDPSIDTLALQVCESAGGLRLPLEQIAREVKAYRQDIIIIADAITAMGVEPLDTTHIDVLIGGSQKAFMLPPGMSIIGLSKRALEVLEARPTHRGGLYFSFLTELKNQRKNTTAWTAPTTLITGLVRYFEIVQALASSNLDSALESSAQELDSSLLAQGFLRAYTHTRAISLATREAISALGLSLYPKSPALAMSAIAHTDSAKIRQRMKALGVNVAAGQDHIKDSIFRINHMGLIHIYEASYAINALELSLDTLGLRSFDGAGNASFFGALKKQEIL</sequence>
<dbReference type="Pfam" id="PF00266">
    <property type="entry name" value="Aminotran_5"/>
    <property type="match status" value="1"/>
</dbReference>
<dbReference type="STRING" id="1357399.HMPREF2087_00507"/>
<comment type="similarity">
    <text evidence="7">Belongs to the class-V pyridoxal-phosphate-dependent aminotransferase family.</text>
</comment>
<keyword evidence="3" id="KW-0808">Transferase</keyword>
<evidence type="ECO:0000256" key="8">
    <source>
        <dbReference type="RuleBase" id="RU004504"/>
    </source>
</evidence>
<dbReference type="InterPro" id="IPR015422">
    <property type="entry name" value="PyrdxlP-dep_Trfase_small"/>
</dbReference>
<keyword evidence="2" id="KW-0032">Aminotransferase</keyword>
<evidence type="ECO:0000313" key="11">
    <source>
        <dbReference type="Proteomes" id="UP000018688"/>
    </source>
</evidence>
<accession>V8CJR4</accession>
<dbReference type="PROSITE" id="PS00595">
    <property type="entry name" value="AA_TRANSFER_CLASS_5"/>
    <property type="match status" value="1"/>
</dbReference>
<evidence type="ECO:0000256" key="7">
    <source>
        <dbReference type="RuleBase" id="RU004075"/>
    </source>
</evidence>
<dbReference type="PANTHER" id="PTHR42778">
    <property type="entry name" value="2-AMINOETHYLPHOSPHONATE--PYRUVATE TRANSAMINASE"/>
    <property type="match status" value="1"/>
</dbReference>
<dbReference type="PANTHER" id="PTHR42778:SF1">
    <property type="entry name" value="2-AMINOETHYLPHOSPHONATE--PYRUVATE TRANSAMINASE"/>
    <property type="match status" value="1"/>
</dbReference>
<comment type="cofactor">
    <cofactor evidence="1 6 8">
        <name>pyridoxal 5'-phosphate</name>
        <dbReference type="ChEBI" id="CHEBI:597326"/>
    </cofactor>
</comment>
<dbReference type="InterPro" id="IPR000192">
    <property type="entry name" value="Aminotrans_V_dom"/>
</dbReference>
<dbReference type="RefSeq" id="WP_023929422.1">
    <property type="nucleotide sequence ID" value="NZ_KI669458.1"/>
</dbReference>
<dbReference type="InterPro" id="IPR015421">
    <property type="entry name" value="PyrdxlP-dep_Trfase_major"/>
</dbReference>
<dbReference type="GO" id="GO:0008483">
    <property type="term" value="F:transaminase activity"/>
    <property type="evidence" value="ECO:0007669"/>
    <property type="project" value="UniProtKB-KW"/>
</dbReference>
<dbReference type="InterPro" id="IPR015424">
    <property type="entry name" value="PyrdxlP-dep_Trfase"/>
</dbReference>
<evidence type="ECO:0000259" key="9">
    <source>
        <dbReference type="Pfam" id="PF00266"/>
    </source>
</evidence>
<name>V8CJR4_9HELI</name>
<evidence type="ECO:0000256" key="2">
    <source>
        <dbReference type="ARBA" id="ARBA00022576"/>
    </source>
</evidence>
<feature type="modified residue" description="N6-(pyridoxal phosphate)lysine" evidence="6">
    <location>
        <position position="184"/>
    </location>
</feature>
<dbReference type="OrthoDB" id="9766472at2"/>
<dbReference type="SUPFAM" id="SSF53383">
    <property type="entry name" value="PLP-dependent transferases"/>
    <property type="match status" value="1"/>
</dbReference>
<keyword evidence="4 6" id="KW-0663">Pyridoxal phosphate</keyword>
<dbReference type="Proteomes" id="UP000018688">
    <property type="component" value="Unassembled WGS sequence"/>
</dbReference>
<evidence type="ECO:0000256" key="3">
    <source>
        <dbReference type="ARBA" id="ARBA00022679"/>
    </source>
</evidence>
<protein>
    <recommendedName>
        <fullName evidence="9">Aminotransferase class V domain-containing protein</fullName>
    </recommendedName>
</protein>
<dbReference type="eggNOG" id="COG0075">
    <property type="taxonomic scope" value="Bacteria"/>
</dbReference>
<dbReference type="AlphaFoldDB" id="V8CJR4"/>
<evidence type="ECO:0000256" key="4">
    <source>
        <dbReference type="ARBA" id="ARBA00022898"/>
    </source>
</evidence>
<dbReference type="Gene3D" id="3.40.640.10">
    <property type="entry name" value="Type I PLP-dependent aspartate aminotransferase-like (Major domain)"/>
    <property type="match status" value="1"/>
</dbReference>
<keyword evidence="11" id="KW-1185">Reference proteome</keyword>
<dbReference type="InterPro" id="IPR024169">
    <property type="entry name" value="SP_NH2Trfase/AEP_transaminase"/>
</dbReference>
<organism evidence="10 11">
    <name type="scientific">Helicobacter canis NCTC 12740</name>
    <dbReference type="NCBI Taxonomy" id="1357399"/>
    <lineage>
        <taxon>Bacteria</taxon>
        <taxon>Pseudomonadati</taxon>
        <taxon>Campylobacterota</taxon>
        <taxon>Epsilonproteobacteria</taxon>
        <taxon>Campylobacterales</taxon>
        <taxon>Helicobacteraceae</taxon>
        <taxon>Helicobacter</taxon>
    </lineage>
</organism>
<feature type="binding site" evidence="5">
    <location>
        <position position="347"/>
    </location>
    <ligand>
        <name>substrate</name>
    </ligand>
</feature>
<evidence type="ECO:0000313" key="10">
    <source>
        <dbReference type="EMBL" id="ETD27589.1"/>
    </source>
</evidence>
<dbReference type="EMBL" id="AZJJ01000001">
    <property type="protein sequence ID" value="ETD27589.1"/>
    <property type="molecule type" value="Genomic_DNA"/>
</dbReference>
<evidence type="ECO:0000256" key="6">
    <source>
        <dbReference type="PIRSR" id="PIRSR000524-50"/>
    </source>
</evidence>
<dbReference type="PIRSF" id="PIRSF000524">
    <property type="entry name" value="SPT"/>
    <property type="match status" value="1"/>
</dbReference>
<evidence type="ECO:0000256" key="5">
    <source>
        <dbReference type="PIRSR" id="PIRSR000524-1"/>
    </source>
</evidence>
<proteinExistence type="inferred from homology"/>